<reference evidence="1 2" key="1">
    <citation type="submission" date="2021-06" db="EMBL/GenBank/DDBJ databases">
        <title>Caerostris extrusa draft genome.</title>
        <authorList>
            <person name="Kono N."/>
            <person name="Arakawa K."/>
        </authorList>
    </citation>
    <scope>NUCLEOTIDE SEQUENCE [LARGE SCALE GENOMIC DNA]</scope>
</reference>
<sequence>MKGSPNTKGEAGRTILSYSKSMKGECLSQYCDDVIEQQRSVSVTPIKLFTLKLSDPRPTAERKKKKKKKPSSDAFSKHKSVFCMITAAHIRHNLNWHAVILA</sequence>
<organism evidence="1 2">
    <name type="scientific">Caerostris extrusa</name>
    <name type="common">Bark spider</name>
    <name type="synonym">Caerostris bankana</name>
    <dbReference type="NCBI Taxonomy" id="172846"/>
    <lineage>
        <taxon>Eukaryota</taxon>
        <taxon>Metazoa</taxon>
        <taxon>Ecdysozoa</taxon>
        <taxon>Arthropoda</taxon>
        <taxon>Chelicerata</taxon>
        <taxon>Arachnida</taxon>
        <taxon>Araneae</taxon>
        <taxon>Araneomorphae</taxon>
        <taxon>Entelegynae</taxon>
        <taxon>Araneoidea</taxon>
        <taxon>Araneidae</taxon>
        <taxon>Caerostris</taxon>
    </lineage>
</organism>
<dbReference type="Proteomes" id="UP001054945">
    <property type="component" value="Unassembled WGS sequence"/>
</dbReference>
<dbReference type="AlphaFoldDB" id="A0AAV4UBH3"/>
<comment type="caution">
    <text evidence="1">The sequence shown here is derived from an EMBL/GenBank/DDBJ whole genome shotgun (WGS) entry which is preliminary data.</text>
</comment>
<evidence type="ECO:0000313" key="2">
    <source>
        <dbReference type="Proteomes" id="UP001054945"/>
    </source>
</evidence>
<gene>
    <name evidence="1" type="ORF">CEXT_373251</name>
</gene>
<accession>A0AAV4UBH3</accession>
<protein>
    <submittedName>
        <fullName evidence="1">Uncharacterized protein</fullName>
    </submittedName>
</protein>
<dbReference type="EMBL" id="BPLR01012612">
    <property type="protein sequence ID" value="GIY55197.1"/>
    <property type="molecule type" value="Genomic_DNA"/>
</dbReference>
<proteinExistence type="predicted"/>
<name>A0AAV4UBH3_CAEEX</name>
<evidence type="ECO:0000313" key="1">
    <source>
        <dbReference type="EMBL" id="GIY55197.1"/>
    </source>
</evidence>
<keyword evidence="2" id="KW-1185">Reference proteome</keyword>